<evidence type="ECO:0000256" key="1">
    <source>
        <dbReference type="ARBA" id="ARBA00004459"/>
    </source>
</evidence>
<evidence type="ECO:0000256" key="7">
    <source>
        <dbReference type="SAM" id="MobiDB-lite"/>
    </source>
</evidence>
<evidence type="ECO:0000313" key="8">
    <source>
        <dbReference type="EMBL" id="ACK53561.1"/>
    </source>
</evidence>
<evidence type="ECO:0000256" key="4">
    <source>
        <dbReference type="ARBA" id="ARBA00023139"/>
    </source>
</evidence>
<comment type="subcellular location">
    <subcellularLocation>
        <location evidence="1">Cell outer membrane</location>
        <topology evidence="1">Lipid-anchor</topology>
    </subcellularLocation>
</comment>
<dbReference type="STRING" id="85643.Tmz1t_0792"/>
<keyword evidence="6" id="KW-0998">Cell outer membrane</keyword>
<dbReference type="AlphaFoldDB" id="C4ZJ48"/>
<feature type="signal peptide" evidence="6">
    <location>
        <begin position="1"/>
        <end position="19"/>
    </location>
</feature>
<keyword evidence="10" id="KW-1185">Reference proteome</keyword>
<proteinExistence type="predicted"/>
<reference evidence="8 10" key="2">
    <citation type="journal article" date="2012" name="Stand. Genomic Sci.">
        <title>Complete genome sequence of Thauera aminoaromatica strain MZ1T.</title>
        <authorList>
            <person name="Jiang K."/>
            <person name="Sanseverino J."/>
            <person name="Chauhan A."/>
            <person name="Lucas S."/>
            <person name="Copeland A."/>
            <person name="Lapidus A."/>
            <person name="Del Rio T.G."/>
            <person name="Dalin E."/>
            <person name="Tice H."/>
            <person name="Bruce D."/>
            <person name="Goodwin L."/>
            <person name="Pitluck S."/>
            <person name="Sims D."/>
            <person name="Brettin T."/>
            <person name="Detter J.C."/>
            <person name="Han C."/>
            <person name="Chang Y.J."/>
            <person name="Larimer F."/>
            <person name="Land M."/>
            <person name="Hauser L."/>
            <person name="Kyrpides N.C."/>
            <person name="Mikhailova N."/>
            <person name="Moser S."/>
            <person name="Jegier P."/>
            <person name="Close D."/>
            <person name="Debruyn J.M."/>
            <person name="Wang Y."/>
            <person name="Layton A.C."/>
            <person name="Allen M.S."/>
            <person name="Sayler G.S."/>
        </authorList>
    </citation>
    <scope>NUCLEOTIDE SEQUENCE [LARGE SCALE GENOMIC DNA]</scope>
    <source>
        <strain evidence="8 10">MZ1T</strain>
    </source>
</reference>
<reference evidence="10" key="1">
    <citation type="submission" date="2009-05" db="EMBL/GenBank/DDBJ databases">
        <title>Complete sequence of chromosome of Thauera sp. MZ1T.</title>
        <authorList>
            <consortium name="US DOE Joint Genome Institute"/>
            <person name="Lucas S."/>
            <person name="Copeland A."/>
            <person name="Lapidus A."/>
            <person name="Glavina del Rio T."/>
            <person name="Dalin E."/>
            <person name="Tice H."/>
            <person name="Bruce D."/>
            <person name="Goodwin L."/>
            <person name="Pitluck S."/>
            <person name="Sims D."/>
            <person name="Brettin T."/>
            <person name="Detter J.C."/>
            <person name="Han C."/>
            <person name="Larimer F."/>
            <person name="Land M."/>
            <person name="Hauser L."/>
            <person name="Kyrpides N."/>
            <person name="Mikhailova N."/>
            <person name="Sayler G.S."/>
        </authorList>
    </citation>
    <scope>NUCLEOTIDE SEQUENCE [LARGE SCALE GENOMIC DNA]</scope>
    <source>
        <strain evidence="10">MZ1T</strain>
    </source>
</reference>
<dbReference type="KEGG" id="tmz:Tmz1t_0792"/>
<evidence type="ECO:0000256" key="6">
    <source>
        <dbReference type="PIRNR" id="PIRNR002859"/>
    </source>
</evidence>
<accession>A0A5C7T0V6</accession>
<feature type="chain" id="PRO_5042319136" evidence="6">
    <location>
        <begin position="20"/>
        <end position="245"/>
    </location>
</feature>
<keyword evidence="3 6" id="KW-0472">Membrane</keyword>
<evidence type="ECO:0000256" key="3">
    <source>
        <dbReference type="ARBA" id="ARBA00023136"/>
    </source>
</evidence>
<dbReference type="Pfam" id="PF05818">
    <property type="entry name" value="TraT"/>
    <property type="match status" value="1"/>
</dbReference>
<dbReference type="EMBL" id="CP001281">
    <property type="protein sequence ID" value="ACK53561.1"/>
    <property type="molecule type" value="Genomic_DNA"/>
</dbReference>
<name>C4ZJ48_THASP</name>
<dbReference type="OrthoDB" id="9791439at2"/>
<dbReference type="PIRSF" id="PIRSF002859">
    <property type="entry name" value="Lipo_traT"/>
    <property type="match status" value="1"/>
</dbReference>
<reference evidence="9 11" key="3">
    <citation type="submission" date="2018-09" db="EMBL/GenBank/DDBJ databases">
        <title>Metagenome Assembled Genomes from an Advanced Water Purification Facility.</title>
        <authorList>
            <person name="Stamps B.W."/>
            <person name="Spear J.R."/>
        </authorList>
    </citation>
    <scope>NUCLEOTIDE SEQUENCE [LARGE SCALE GENOMIC DNA]</scope>
    <source>
        <strain evidence="9">Bin_27_1</strain>
    </source>
</reference>
<evidence type="ECO:0000256" key="5">
    <source>
        <dbReference type="ARBA" id="ARBA00023288"/>
    </source>
</evidence>
<dbReference type="Proteomes" id="UP000321192">
    <property type="component" value="Unassembled WGS sequence"/>
</dbReference>
<feature type="region of interest" description="Disordered" evidence="7">
    <location>
        <begin position="183"/>
        <end position="205"/>
    </location>
</feature>
<dbReference type="EMBL" id="SSFD01000068">
    <property type="protein sequence ID" value="TXH88645.1"/>
    <property type="molecule type" value="Genomic_DNA"/>
</dbReference>
<dbReference type="HOGENOM" id="CLU_093762_0_0_4"/>
<dbReference type="GO" id="GO:0009279">
    <property type="term" value="C:cell outer membrane"/>
    <property type="evidence" value="ECO:0007669"/>
    <property type="project" value="UniProtKB-SubCell"/>
</dbReference>
<gene>
    <name evidence="8" type="ordered locus">Tmz1t_0792</name>
    <name evidence="9" type="ORF">E6Q80_05015</name>
</gene>
<dbReference type="PROSITE" id="PS51257">
    <property type="entry name" value="PROKAR_LIPOPROTEIN"/>
    <property type="match status" value="1"/>
</dbReference>
<feature type="compositionally biased region" description="Polar residues" evidence="7">
    <location>
        <begin position="184"/>
        <end position="201"/>
    </location>
</feature>
<dbReference type="Proteomes" id="UP000002186">
    <property type="component" value="Chromosome"/>
</dbReference>
<evidence type="ECO:0000313" key="9">
    <source>
        <dbReference type="EMBL" id="TXH88645.1"/>
    </source>
</evidence>
<dbReference type="RefSeq" id="WP_004300896.1">
    <property type="nucleotide sequence ID" value="NC_011662.2"/>
</dbReference>
<keyword evidence="2 6" id="KW-0732">Signal</keyword>
<dbReference type="InterPro" id="IPR008874">
    <property type="entry name" value="TraT_complement-R"/>
</dbReference>
<evidence type="ECO:0000256" key="2">
    <source>
        <dbReference type="ARBA" id="ARBA00022729"/>
    </source>
</evidence>
<protein>
    <submittedName>
        <fullName evidence="9">Complement resistance protein TraT</fullName>
    </submittedName>
    <submittedName>
        <fullName evidence="8">TraT complement resistance family protein</fullName>
    </submittedName>
</protein>
<evidence type="ECO:0000313" key="11">
    <source>
        <dbReference type="Proteomes" id="UP000321192"/>
    </source>
</evidence>
<accession>C4ZJ48</accession>
<evidence type="ECO:0000313" key="10">
    <source>
        <dbReference type="Proteomes" id="UP000002186"/>
    </source>
</evidence>
<sequence>MLKRITLVTVATLVLAGCAATHVAISKRDLDVQTKMSDTVFLDPVGPDKRTIFLQIRNTSDKPDLAVNDEIAAALQTKGYTLLQDPEAAHYVLQANILQVGKSAPTAIEAAIDQGYGVAASGGLVLGAGAAYAGGASGRGIAAAGLIGSLAEGIAGAAVKDVYFSMITDLQIKERIRGAGKARVSSNHSLRQGNSGGSQVSYDEESSYKTYQTRIGSTANKVNLAFEEALPELKKGLINSISGLF</sequence>
<dbReference type="eggNOG" id="ENOG502ZAYY">
    <property type="taxonomic scope" value="Bacteria"/>
</dbReference>
<keyword evidence="5" id="KW-0449">Lipoprotein</keyword>
<organism evidence="8 10">
    <name type="scientific">Thauera aminoaromatica</name>
    <dbReference type="NCBI Taxonomy" id="164330"/>
    <lineage>
        <taxon>Bacteria</taxon>
        <taxon>Pseudomonadati</taxon>
        <taxon>Pseudomonadota</taxon>
        <taxon>Betaproteobacteria</taxon>
        <taxon>Rhodocyclales</taxon>
        <taxon>Zoogloeaceae</taxon>
        <taxon>Thauera</taxon>
    </lineage>
</organism>
<keyword evidence="4" id="KW-0564">Palmitate</keyword>